<evidence type="ECO:0000313" key="2">
    <source>
        <dbReference type="Proteomes" id="UP000324800"/>
    </source>
</evidence>
<reference evidence="1 2" key="1">
    <citation type="submission" date="2019-03" db="EMBL/GenBank/DDBJ databases">
        <title>Single cell metagenomics reveals metabolic interactions within the superorganism composed of flagellate Streblomastix strix and complex community of Bacteroidetes bacteria on its surface.</title>
        <authorList>
            <person name="Treitli S.C."/>
            <person name="Kolisko M."/>
            <person name="Husnik F."/>
            <person name="Keeling P."/>
            <person name="Hampl V."/>
        </authorList>
    </citation>
    <scope>NUCLEOTIDE SEQUENCE [LARGE SCALE GENOMIC DNA]</scope>
    <source>
        <strain evidence="1">ST1C</strain>
    </source>
</reference>
<dbReference type="Proteomes" id="UP000324800">
    <property type="component" value="Unassembled WGS sequence"/>
</dbReference>
<sequence length="80" mass="8948">MLKYILLIGREHLLGQNIQVIVGVAKNDVLAADVDHEKAGLTEKSTIEANTVGIIKRGCHFHFVHIIKKRDDGDFQTQQV</sequence>
<accession>A0A5J4TAF1</accession>
<gene>
    <name evidence="1" type="ORF">EZS28_049234</name>
</gene>
<organism evidence="1 2">
    <name type="scientific">Streblomastix strix</name>
    <dbReference type="NCBI Taxonomy" id="222440"/>
    <lineage>
        <taxon>Eukaryota</taxon>
        <taxon>Metamonada</taxon>
        <taxon>Preaxostyla</taxon>
        <taxon>Oxymonadida</taxon>
        <taxon>Streblomastigidae</taxon>
        <taxon>Streblomastix</taxon>
    </lineage>
</organism>
<name>A0A5J4TAF1_9EUKA</name>
<feature type="non-terminal residue" evidence="1">
    <location>
        <position position="80"/>
    </location>
</feature>
<evidence type="ECO:0000313" key="1">
    <source>
        <dbReference type="EMBL" id="KAA6355238.1"/>
    </source>
</evidence>
<dbReference type="AlphaFoldDB" id="A0A5J4TAF1"/>
<comment type="caution">
    <text evidence="1">The sequence shown here is derived from an EMBL/GenBank/DDBJ whole genome shotgun (WGS) entry which is preliminary data.</text>
</comment>
<protein>
    <submittedName>
        <fullName evidence="1">Uncharacterized protein</fullName>
    </submittedName>
</protein>
<dbReference type="EMBL" id="SNRW01034930">
    <property type="protein sequence ID" value="KAA6355238.1"/>
    <property type="molecule type" value="Genomic_DNA"/>
</dbReference>
<proteinExistence type="predicted"/>